<reference evidence="3" key="1">
    <citation type="journal article" date="2019" name="Int. J. Syst. Evol. Microbiol.">
        <title>The Global Catalogue of Microorganisms (GCM) 10K type strain sequencing project: providing services to taxonomists for standard genome sequencing and annotation.</title>
        <authorList>
            <consortium name="The Broad Institute Genomics Platform"/>
            <consortium name="The Broad Institute Genome Sequencing Center for Infectious Disease"/>
            <person name="Wu L."/>
            <person name="Ma J."/>
        </authorList>
    </citation>
    <scope>NUCLEOTIDE SEQUENCE [LARGE SCALE GENOMIC DNA]</scope>
    <source>
        <strain evidence="3">CCM 7043</strain>
    </source>
</reference>
<keyword evidence="3" id="KW-1185">Reference proteome</keyword>
<proteinExistence type="predicted"/>
<organism evidence="2 3">
    <name type="scientific">Pseudonocardia yunnanensis</name>
    <dbReference type="NCBI Taxonomy" id="58107"/>
    <lineage>
        <taxon>Bacteria</taxon>
        <taxon>Bacillati</taxon>
        <taxon>Actinomycetota</taxon>
        <taxon>Actinomycetes</taxon>
        <taxon>Pseudonocardiales</taxon>
        <taxon>Pseudonocardiaceae</taxon>
        <taxon>Pseudonocardia</taxon>
    </lineage>
</organism>
<dbReference type="RefSeq" id="WP_344723862.1">
    <property type="nucleotide sequence ID" value="NZ_BAAAUS010000023.1"/>
</dbReference>
<dbReference type="Pfam" id="PF07883">
    <property type="entry name" value="Cupin_2"/>
    <property type="match status" value="1"/>
</dbReference>
<dbReference type="InterPro" id="IPR014710">
    <property type="entry name" value="RmlC-like_jellyroll"/>
</dbReference>
<evidence type="ECO:0000313" key="3">
    <source>
        <dbReference type="Proteomes" id="UP001597114"/>
    </source>
</evidence>
<comment type="caution">
    <text evidence="2">The sequence shown here is derived from an EMBL/GenBank/DDBJ whole genome shotgun (WGS) entry which is preliminary data.</text>
</comment>
<dbReference type="SUPFAM" id="SSF51182">
    <property type="entry name" value="RmlC-like cupins"/>
    <property type="match status" value="1"/>
</dbReference>
<dbReference type="PANTHER" id="PTHR36440:SF1">
    <property type="entry name" value="PUTATIVE (AFU_ORTHOLOGUE AFUA_8G07350)-RELATED"/>
    <property type="match status" value="1"/>
</dbReference>
<dbReference type="EMBL" id="JBHUCO010000045">
    <property type="protein sequence ID" value="MFD1522510.1"/>
    <property type="molecule type" value="Genomic_DNA"/>
</dbReference>
<sequence length="166" mass="18488">MTYPPLYHGDNGEISTTLRRNGSEPELVYPNGSRVHYLATGKSTGGLFGLHRYEFGPELTGPDPHFHRSTSESWYILSGSMRIYDGTQWVTTEQGDYVHVPPGGIHAFKNESGAPVSMLLHFSPGAPREEFFEGVVRLAQMTDEEKVEFFHFHDTFGMSGGFTVDG</sequence>
<dbReference type="InterPro" id="IPR011051">
    <property type="entry name" value="RmlC_Cupin_sf"/>
</dbReference>
<accession>A0ABW4F6R2</accession>
<dbReference type="GO" id="GO:0016829">
    <property type="term" value="F:lyase activity"/>
    <property type="evidence" value="ECO:0007669"/>
    <property type="project" value="UniProtKB-KW"/>
</dbReference>
<dbReference type="InterPro" id="IPR013096">
    <property type="entry name" value="Cupin_2"/>
</dbReference>
<feature type="domain" description="Cupin type-2" evidence="1">
    <location>
        <begin position="54"/>
        <end position="120"/>
    </location>
</feature>
<evidence type="ECO:0000313" key="2">
    <source>
        <dbReference type="EMBL" id="MFD1522510.1"/>
    </source>
</evidence>
<protein>
    <submittedName>
        <fullName evidence="2">Dimethylsulfonioproprionate lyase family protein</fullName>
    </submittedName>
</protein>
<name>A0ABW4F6R2_9PSEU</name>
<keyword evidence="2" id="KW-0456">Lyase</keyword>
<evidence type="ECO:0000259" key="1">
    <source>
        <dbReference type="Pfam" id="PF07883"/>
    </source>
</evidence>
<dbReference type="Proteomes" id="UP001597114">
    <property type="component" value="Unassembled WGS sequence"/>
</dbReference>
<dbReference type="InterPro" id="IPR053146">
    <property type="entry name" value="QDO-like"/>
</dbReference>
<dbReference type="Gene3D" id="2.60.120.10">
    <property type="entry name" value="Jelly Rolls"/>
    <property type="match status" value="1"/>
</dbReference>
<dbReference type="PANTHER" id="PTHR36440">
    <property type="entry name" value="PUTATIVE (AFU_ORTHOLOGUE AFUA_8G07350)-RELATED"/>
    <property type="match status" value="1"/>
</dbReference>
<gene>
    <name evidence="2" type="ORF">ACFSJD_33795</name>
</gene>